<accession>E3MY57</accession>
<protein>
    <submittedName>
        <fullName evidence="2">Uncharacterized protein</fullName>
    </submittedName>
</protein>
<dbReference type="OrthoDB" id="5866867at2759"/>
<name>E3MY57_CAERE</name>
<dbReference type="HOGENOM" id="CLU_2690108_0_0_1"/>
<evidence type="ECO:0000256" key="1">
    <source>
        <dbReference type="SAM" id="MobiDB-lite"/>
    </source>
</evidence>
<keyword evidence="3" id="KW-1185">Reference proteome</keyword>
<gene>
    <name evidence="2" type="ORF">CRE_29376</name>
</gene>
<evidence type="ECO:0000313" key="3">
    <source>
        <dbReference type="Proteomes" id="UP000008281"/>
    </source>
</evidence>
<dbReference type="Proteomes" id="UP000008281">
    <property type="component" value="Unassembled WGS sequence"/>
</dbReference>
<feature type="region of interest" description="Disordered" evidence="1">
    <location>
        <begin position="29"/>
        <end position="54"/>
    </location>
</feature>
<dbReference type="EMBL" id="DS268494">
    <property type="protein sequence ID" value="EFP11903.1"/>
    <property type="molecule type" value="Genomic_DNA"/>
</dbReference>
<evidence type="ECO:0000313" key="2">
    <source>
        <dbReference type="EMBL" id="EFP11903.1"/>
    </source>
</evidence>
<proteinExistence type="predicted"/>
<dbReference type="AlphaFoldDB" id="E3MY57"/>
<organism evidence="3">
    <name type="scientific">Caenorhabditis remanei</name>
    <name type="common">Caenorhabditis vulgaris</name>
    <dbReference type="NCBI Taxonomy" id="31234"/>
    <lineage>
        <taxon>Eukaryota</taxon>
        <taxon>Metazoa</taxon>
        <taxon>Ecdysozoa</taxon>
        <taxon>Nematoda</taxon>
        <taxon>Chromadorea</taxon>
        <taxon>Rhabditida</taxon>
        <taxon>Rhabditina</taxon>
        <taxon>Rhabditomorpha</taxon>
        <taxon>Rhabditoidea</taxon>
        <taxon>Rhabditidae</taxon>
        <taxon>Peloderinae</taxon>
        <taxon>Caenorhabditis</taxon>
    </lineage>
</organism>
<reference evidence="2" key="1">
    <citation type="submission" date="2007-07" db="EMBL/GenBank/DDBJ databases">
        <title>PCAP assembly of the Caenorhabditis remanei genome.</title>
        <authorList>
            <consortium name="The Caenorhabditis remanei Sequencing Consortium"/>
            <person name="Wilson R.K."/>
        </authorList>
    </citation>
    <scope>NUCLEOTIDE SEQUENCE [LARGE SCALE GENOMIC DNA]</scope>
    <source>
        <strain evidence="2">PB4641</strain>
    </source>
</reference>
<dbReference type="OMA" id="LMMESNK"/>
<dbReference type="eggNOG" id="ENOG502RART">
    <property type="taxonomic scope" value="Eukaryota"/>
</dbReference>
<sequence length="84" mass="9800">MSLLGESNKAVFLNYVRLDLEHDYKLIKPSSISSSSSNDDMETTTAPQPISRRRDSLIEQFRDFLSRSVDFTFKIDNPFEKEMY</sequence>